<evidence type="ECO:0000313" key="4">
    <source>
        <dbReference type="Proteomes" id="UP001172082"/>
    </source>
</evidence>
<feature type="domain" description="PpiC" evidence="2">
    <location>
        <begin position="232"/>
        <end position="335"/>
    </location>
</feature>
<feature type="domain" description="PpiC" evidence="2">
    <location>
        <begin position="124"/>
        <end position="227"/>
    </location>
</feature>
<dbReference type="EC" id="5.2.1.8" evidence="3"/>
<reference evidence="3" key="1">
    <citation type="submission" date="2023-06" db="EMBL/GenBank/DDBJ databases">
        <title>Genomic of Parafulvivirga corallium.</title>
        <authorList>
            <person name="Wang G."/>
        </authorList>
    </citation>
    <scope>NUCLEOTIDE SEQUENCE</scope>
    <source>
        <strain evidence="3">BMA10</strain>
    </source>
</reference>
<dbReference type="InterPro" id="IPR027304">
    <property type="entry name" value="Trigger_fact/SurA_dom_sf"/>
</dbReference>
<sequence length="748" mass="86490">MNRLSVLLFFTLALASCSTTKQQQDTTSLFKVGEWPISSDEFIYVYSKNNFNRDSAYSENDIKEYLDLFINFKLKVTEAKALGLDTAQSFKTELEGYRKQLAKPYLTESQVTEKLVKEAYERLKLEVNAAHILLNVKPYADPQDTLKIFNQLLDIRERIINGEDDFASMAAQYSQDPSAKKNKGDLGYFSSMQMVYPFEDAAYKLKVGDISAPVKTRFGYHLIKVKDKRPSRGKVKVAHIMIRATSGISESDAERARRKIFEIHDQLSQGAEWGNLCKQFSEDLASKNKGGELPLFGTGNVDPDFETAAFTLDEIGSFSTPVKTAYGWHIIKLIEKRGIEKFEELEQKIKERISRDSRAQLNKKVLIDRLKKENGFVANDDNVQQILAKADSSLLTATWKPNGQEESEKVLFQIKDQTYTIADFFSYIEKKQRPRSDISPHYLMKSYYNDFQEKSILSYEEDHLAEKYVDYKMLLKEYHEGILLFQLMDEKVWSYATQDTVGLKDFFEKNRNDYQWKERAKATIYDASKKEIIDELHDLKFDNYFKVPGSKFTVNGADQELVGQLTKKIDELTPYLKETGHLHFLLEYDRSKLGNVKVIDSIQHYINSIEFINKKKLLSNDRMLGTNGITFHLVSHSSGYIEEAYNKESELRLRIEEGVFEKDENPLLGEIEWGEGTSLVEKNGRFYFVDIQDILPPSPKELKDIKGLVISDYQNYLEKIWIGELKEKYPVTVNEEELNKVLKKLENN</sequence>
<dbReference type="PROSITE" id="PS50198">
    <property type="entry name" value="PPIC_PPIASE_2"/>
    <property type="match status" value="2"/>
</dbReference>
<gene>
    <name evidence="3" type="ORF">QQ008_21740</name>
</gene>
<dbReference type="GO" id="GO:0003755">
    <property type="term" value="F:peptidyl-prolyl cis-trans isomerase activity"/>
    <property type="evidence" value="ECO:0007669"/>
    <property type="project" value="UniProtKB-EC"/>
</dbReference>
<accession>A0ABT8KV39</accession>
<evidence type="ECO:0000259" key="2">
    <source>
        <dbReference type="PROSITE" id="PS50198"/>
    </source>
</evidence>
<protein>
    <submittedName>
        <fullName evidence="3">Peptidylprolyl isomerase</fullName>
        <ecNumber evidence="3">5.2.1.8</ecNumber>
    </submittedName>
</protein>
<dbReference type="InterPro" id="IPR050245">
    <property type="entry name" value="PrsA_foldase"/>
</dbReference>
<proteinExistence type="predicted"/>
<evidence type="ECO:0000256" key="1">
    <source>
        <dbReference type="PROSITE-ProRule" id="PRU00278"/>
    </source>
</evidence>
<dbReference type="Proteomes" id="UP001172082">
    <property type="component" value="Unassembled WGS sequence"/>
</dbReference>
<keyword evidence="1" id="KW-0697">Rotamase</keyword>
<comment type="caution">
    <text evidence="3">The sequence shown here is derived from an EMBL/GenBank/DDBJ whole genome shotgun (WGS) entry which is preliminary data.</text>
</comment>
<dbReference type="EMBL" id="JAUJEA010000009">
    <property type="protein sequence ID" value="MDN5204029.1"/>
    <property type="molecule type" value="Genomic_DNA"/>
</dbReference>
<evidence type="ECO:0000313" key="3">
    <source>
        <dbReference type="EMBL" id="MDN5204029.1"/>
    </source>
</evidence>
<dbReference type="RefSeq" id="WP_346754053.1">
    <property type="nucleotide sequence ID" value="NZ_JAUJEA010000009.1"/>
</dbReference>
<name>A0ABT8KV39_9BACT</name>
<dbReference type="InterPro" id="IPR046357">
    <property type="entry name" value="PPIase_dom_sf"/>
</dbReference>
<keyword evidence="1 3" id="KW-0413">Isomerase</keyword>
<dbReference type="Gene3D" id="3.10.50.40">
    <property type="match status" value="2"/>
</dbReference>
<dbReference type="PANTHER" id="PTHR47245">
    <property type="entry name" value="PEPTIDYLPROLYL ISOMERASE"/>
    <property type="match status" value="1"/>
</dbReference>
<organism evidence="3 4">
    <name type="scientific">Splendidivirga corallicola</name>
    <dbReference type="NCBI Taxonomy" id="3051826"/>
    <lineage>
        <taxon>Bacteria</taxon>
        <taxon>Pseudomonadati</taxon>
        <taxon>Bacteroidota</taxon>
        <taxon>Cytophagia</taxon>
        <taxon>Cytophagales</taxon>
        <taxon>Splendidivirgaceae</taxon>
        <taxon>Splendidivirga</taxon>
    </lineage>
</organism>
<dbReference type="SUPFAM" id="SSF109998">
    <property type="entry name" value="Triger factor/SurA peptide-binding domain-like"/>
    <property type="match status" value="1"/>
</dbReference>
<dbReference type="Pfam" id="PF00639">
    <property type="entry name" value="Rotamase"/>
    <property type="match status" value="2"/>
</dbReference>
<keyword evidence="4" id="KW-1185">Reference proteome</keyword>
<dbReference type="PANTHER" id="PTHR47245:SF2">
    <property type="entry name" value="PEPTIDYL-PROLYL CIS-TRANS ISOMERASE HP_0175-RELATED"/>
    <property type="match status" value="1"/>
</dbReference>
<dbReference type="SUPFAM" id="SSF54534">
    <property type="entry name" value="FKBP-like"/>
    <property type="match status" value="2"/>
</dbReference>
<dbReference type="PROSITE" id="PS51257">
    <property type="entry name" value="PROKAR_LIPOPROTEIN"/>
    <property type="match status" value="1"/>
</dbReference>
<dbReference type="InterPro" id="IPR000297">
    <property type="entry name" value="PPIase_PpiC"/>
</dbReference>